<dbReference type="GO" id="GO:0005743">
    <property type="term" value="C:mitochondrial inner membrane"/>
    <property type="evidence" value="ECO:0007669"/>
    <property type="project" value="UniProtKB-SubCell"/>
</dbReference>
<keyword evidence="5" id="KW-0999">Mitochondrion inner membrane</keyword>
<evidence type="ECO:0000256" key="4">
    <source>
        <dbReference type="ARBA" id="ARBA00022692"/>
    </source>
</evidence>
<evidence type="ECO:0000256" key="1">
    <source>
        <dbReference type="ARBA" id="ARBA00004434"/>
    </source>
</evidence>
<evidence type="ECO:0000256" key="7">
    <source>
        <dbReference type="ARBA" id="ARBA00023128"/>
    </source>
</evidence>
<sequence>MSLFNRKTLHEFAINIRKITKKRFVRFGIPFLTLVVGGSFGLRNFTSLRYEYSNKSMAAREEIVKKGIEMKKQGEVTLEVEYEKIKNLDIDNWTNIRGPRPWEEQKKQ</sequence>
<name>A0A1B6FN20_9HEMI</name>
<proteinExistence type="inferred from homology"/>
<dbReference type="AlphaFoldDB" id="A0A1B6FN20"/>
<keyword evidence="7" id="KW-0496">Mitochondrion</keyword>
<evidence type="ECO:0000256" key="5">
    <source>
        <dbReference type="ARBA" id="ARBA00022792"/>
    </source>
</evidence>
<dbReference type="EMBL" id="GECZ01018366">
    <property type="protein sequence ID" value="JAS51403.1"/>
    <property type="molecule type" value="Transcribed_RNA"/>
</dbReference>
<protein>
    <recommendedName>
        <fullName evidence="3">Cytochrome c oxidase assembly protein COX16 homolog, mitochondrial</fullName>
    </recommendedName>
</protein>
<organism evidence="10">
    <name type="scientific">Cuerna arida</name>
    <dbReference type="NCBI Taxonomy" id="1464854"/>
    <lineage>
        <taxon>Eukaryota</taxon>
        <taxon>Metazoa</taxon>
        <taxon>Ecdysozoa</taxon>
        <taxon>Arthropoda</taxon>
        <taxon>Hexapoda</taxon>
        <taxon>Insecta</taxon>
        <taxon>Pterygota</taxon>
        <taxon>Neoptera</taxon>
        <taxon>Paraneoptera</taxon>
        <taxon>Hemiptera</taxon>
        <taxon>Auchenorrhyncha</taxon>
        <taxon>Membracoidea</taxon>
        <taxon>Cicadellidae</taxon>
        <taxon>Cicadellinae</taxon>
        <taxon>Proconiini</taxon>
        <taxon>Cuerna</taxon>
    </lineage>
</organism>
<reference evidence="10" key="1">
    <citation type="submission" date="2015-11" db="EMBL/GenBank/DDBJ databases">
        <title>De novo transcriptome assembly of four potential Pierce s Disease insect vectors from Arizona vineyards.</title>
        <authorList>
            <person name="Tassone E.E."/>
        </authorList>
    </citation>
    <scope>NUCLEOTIDE SEQUENCE</scope>
</reference>
<evidence type="ECO:0000313" key="10">
    <source>
        <dbReference type="EMBL" id="JAS51403.1"/>
    </source>
</evidence>
<dbReference type="InterPro" id="IPR020164">
    <property type="entry name" value="Cyt_c_Oxase_assmbl_COX16"/>
</dbReference>
<dbReference type="PANTHER" id="PTHR17130:SF14">
    <property type="entry name" value="CYTOCHROME C OXIDASE ASSEMBLY PROTEIN COX16 HOMOLOG, MITOCHONDRIAL"/>
    <property type="match status" value="1"/>
</dbReference>
<evidence type="ECO:0000256" key="9">
    <source>
        <dbReference type="SAM" id="Phobius"/>
    </source>
</evidence>
<accession>A0A1B6FN20</accession>
<evidence type="ECO:0000256" key="6">
    <source>
        <dbReference type="ARBA" id="ARBA00022989"/>
    </source>
</evidence>
<keyword evidence="6 9" id="KW-1133">Transmembrane helix</keyword>
<dbReference type="PANTHER" id="PTHR17130">
    <property type="entry name" value="MITOCHONDRIAL OUTER MEMBRANE PROTEIN 25"/>
    <property type="match status" value="1"/>
</dbReference>
<evidence type="ECO:0000256" key="8">
    <source>
        <dbReference type="ARBA" id="ARBA00023136"/>
    </source>
</evidence>
<dbReference type="Pfam" id="PF14138">
    <property type="entry name" value="COX16"/>
    <property type="match status" value="1"/>
</dbReference>
<keyword evidence="4 9" id="KW-0812">Transmembrane</keyword>
<evidence type="ECO:0000256" key="3">
    <source>
        <dbReference type="ARBA" id="ARBA00021814"/>
    </source>
</evidence>
<keyword evidence="8 9" id="KW-0472">Membrane</keyword>
<evidence type="ECO:0000256" key="2">
    <source>
        <dbReference type="ARBA" id="ARBA00008370"/>
    </source>
</evidence>
<dbReference type="GO" id="GO:0033617">
    <property type="term" value="P:mitochondrial respiratory chain complex IV assembly"/>
    <property type="evidence" value="ECO:0007669"/>
    <property type="project" value="TreeGrafter"/>
</dbReference>
<feature type="transmembrane region" description="Helical" evidence="9">
    <location>
        <begin position="24"/>
        <end position="42"/>
    </location>
</feature>
<comment type="similarity">
    <text evidence="2">Belongs to the COX16 family.</text>
</comment>
<gene>
    <name evidence="10" type="ORF">g.26041</name>
</gene>
<comment type="subcellular location">
    <subcellularLocation>
        <location evidence="1">Mitochondrion inner membrane</location>
        <topology evidence="1">Single-pass membrane protein</topology>
    </subcellularLocation>
</comment>